<organism evidence="2 3">
    <name type="scientific">Plakobranchus ocellatus</name>
    <dbReference type="NCBI Taxonomy" id="259542"/>
    <lineage>
        <taxon>Eukaryota</taxon>
        <taxon>Metazoa</taxon>
        <taxon>Spiralia</taxon>
        <taxon>Lophotrochozoa</taxon>
        <taxon>Mollusca</taxon>
        <taxon>Gastropoda</taxon>
        <taxon>Heterobranchia</taxon>
        <taxon>Euthyneura</taxon>
        <taxon>Panpulmonata</taxon>
        <taxon>Sacoglossa</taxon>
        <taxon>Placobranchoidea</taxon>
        <taxon>Plakobranchidae</taxon>
        <taxon>Plakobranchus</taxon>
    </lineage>
</organism>
<protein>
    <submittedName>
        <fullName evidence="2">Uncharacterized protein</fullName>
    </submittedName>
</protein>
<keyword evidence="1" id="KW-0175">Coiled coil</keyword>
<dbReference type="EMBL" id="BLXT01007462">
    <property type="protein sequence ID" value="GFO39215.1"/>
    <property type="molecule type" value="Genomic_DNA"/>
</dbReference>
<dbReference type="Proteomes" id="UP000735302">
    <property type="component" value="Unassembled WGS sequence"/>
</dbReference>
<accession>A0AAV4D552</accession>
<reference evidence="2 3" key="1">
    <citation type="journal article" date="2021" name="Elife">
        <title>Chloroplast acquisition without the gene transfer in kleptoplastic sea slugs, Plakobranchus ocellatus.</title>
        <authorList>
            <person name="Maeda T."/>
            <person name="Takahashi S."/>
            <person name="Yoshida T."/>
            <person name="Shimamura S."/>
            <person name="Takaki Y."/>
            <person name="Nagai Y."/>
            <person name="Toyoda A."/>
            <person name="Suzuki Y."/>
            <person name="Arimoto A."/>
            <person name="Ishii H."/>
            <person name="Satoh N."/>
            <person name="Nishiyama T."/>
            <person name="Hasebe M."/>
            <person name="Maruyama T."/>
            <person name="Minagawa J."/>
            <person name="Obokata J."/>
            <person name="Shigenobu S."/>
        </authorList>
    </citation>
    <scope>NUCLEOTIDE SEQUENCE [LARGE SCALE GENOMIC DNA]</scope>
</reference>
<evidence type="ECO:0000313" key="2">
    <source>
        <dbReference type="EMBL" id="GFO39215.1"/>
    </source>
</evidence>
<dbReference type="AlphaFoldDB" id="A0AAV4D552"/>
<proteinExistence type="predicted"/>
<name>A0AAV4D552_9GAST</name>
<feature type="coiled-coil region" evidence="1">
    <location>
        <begin position="7"/>
        <end position="34"/>
    </location>
</feature>
<comment type="caution">
    <text evidence="2">The sequence shown here is derived from an EMBL/GenBank/DDBJ whole genome shotgun (WGS) entry which is preliminary data.</text>
</comment>
<keyword evidence="3" id="KW-1185">Reference proteome</keyword>
<evidence type="ECO:0000256" key="1">
    <source>
        <dbReference type="SAM" id="Coils"/>
    </source>
</evidence>
<evidence type="ECO:0000313" key="3">
    <source>
        <dbReference type="Proteomes" id="UP000735302"/>
    </source>
</evidence>
<sequence>MKCLEVVGKEILKRKRYEEDVEEARANSIEMSRRYREIKKLDALKLKQGQKRGGFQSLQFLGKAMKRVYMALPSSPNKQQTLHHAIDNATLFIPLTMIN</sequence>
<gene>
    <name evidence="2" type="ORF">PoB_006572000</name>
</gene>